<dbReference type="EMBL" id="KN833753">
    <property type="protein sequence ID" value="KIK21299.1"/>
    <property type="molecule type" value="Genomic_DNA"/>
</dbReference>
<evidence type="ECO:0000313" key="2">
    <source>
        <dbReference type="Proteomes" id="UP000054018"/>
    </source>
</evidence>
<dbReference type="AlphaFoldDB" id="A0A0C9Z538"/>
<dbReference type="Proteomes" id="UP000054018">
    <property type="component" value="Unassembled WGS sequence"/>
</dbReference>
<sequence length="62" mass="7205">MYHGSMPEQIMVIQVRTLAIRDSGVRIVRFHISYSERVVSTRLRLSKSRRKGWVKSELSTAT</sequence>
<reference evidence="2" key="2">
    <citation type="submission" date="2015-01" db="EMBL/GenBank/DDBJ databases">
        <title>Evolutionary Origins and Diversification of the Mycorrhizal Mutualists.</title>
        <authorList>
            <consortium name="DOE Joint Genome Institute"/>
            <consortium name="Mycorrhizal Genomics Consortium"/>
            <person name="Kohler A."/>
            <person name="Kuo A."/>
            <person name="Nagy L.G."/>
            <person name="Floudas D."/>
            <person name="Copeland A."/>
            <person name="Barry K.W."/>
            <person name="Cichocki N."/>
            <person name="Veneault-Fourrey C."/>
            <person name="LaButti K."/>
            <person name="Lindquist E.A."/>
            <person name="Lipzen A."/>
            <person name="Lundell T."/>
            <person name="Morin E."/>
            <person name="Murat C."/>
            <person name="Riley R."/>
            <person name="Ohm R."/>
            <person name="Sun H."/>
            <person name="Tunlid A."/>
            <person name="Henrissat B."/>
            <person name="Grigoriev I.V."/>
            <person name="Hibbett D.S."/>
            <person name="Martin F."/>
        </authorList>
    </citation>
    <scope>NUCLEOTIDE SEQUENCE [LARGE SCALE GENOMIC DNA]</scope>
    <source>
        <strain evidence="2">441</strain>
    </source>
</reference>
<gene>
    <name evidence="1" type="ORF">PISMIDRAFT_681535</name>
</gene>
<evidence type="ECO:0000313" key="1">
    <source>
        <dbReference type="EMBL" id="KIK21299.1"/>
    </source>
</evidence>
<proteinExistence type="predicted"/>
<dbReference type="HOGENOM" id="CLU_2905061_0_0_1"/>
<reference evidence="1 2" key="1">
    <citation type="submission" date="2014-04" db="EMBL/GenBank/DDBJ databases">
        <authorList>
            <consortium name="DOE Joint Genome Institute"/>
            <person name="Kuo A."/>
            <person name="Kohler A."/>
            <person name="Costa M.D."/>
            <person name="Nagy L.G."/>
            <person name="Floudas D."/>
            <person name="Copeland A."/>
            <person name="Barry K.W."/>
            <person name="Cichocki N."/>
            <person name="Veneault-Fourrey C."/>
            <person name="LaButti K."/>
            <person name="Lindquist E.A."/>
            <person name="Lipzen A."/>
            <person name="Lundell T."/>
            <person name="Morin E."/>
            <person name="Murat C."/>
            <person name="Sun H."/>
            <person name="Tunlid A."/>
            <person name="Henrissat B."/>
            <person name="Grigoriev I.V."/>
            <person name="Hibbett D.S."/>
            <person name="Martin F."/>
            <person name="Nordberg H.P."/>
            <person name="Cantor M.N."/>
            <person name="Hua S.X."/>
        </authorList>
    </citation>
    <scope>NUCLEOTIDE SEQUENCE [LARGE SCALE GENOMIC DNA]</scope>
    <source>
        <strain evidence="1 2">441</strain>
    </source>
</reference>
<protein>
    <submittedName>
        <fullName evidence="1">Uncharacterized protein</fullName>
    </submittedName>
</protein>
<organism evidence="1 2">
    <name type="scientific">Pisolithus microcarpus 441</name>
    <dbReference type="NCBI Taxonomy" id="765257"/>
    <lineage>
        <taxon>Eukaryota</taxon>
        <taxon>Fungi</taxon>
        <taxon>Dikarya</taxon>
        <taxon>Basidiomycota</taxon>
        <taxon>Agaricomycotina</taxon>
        <taxon>Agaricomycetes</taxon>
        <taxon>Agaricomycetidae</taxon>
        <taxon>Boletales</taxon>
        <taxon>Sclerodermatineae</taxon>
        <taxon>Pisolithaceae</taxon>
        <taxon>Pisolithus</taxon>
    </lineage>
</organism>
<keyword evidence="2" id="KW-1185">Reference proteome</keyword>
<name>A0A0C9Z538_9AGAM</name>
<accession>A0A0C9Z538</accession>